<keyword evidence="1" id="KW-0285">Flavoprotein</keyword>
<feature type="domain" description="HpaB/PvcC/4-BUDH C-terminal" evidence="5">
    <location>
        <begin position="289"/>
        <end position="477"/>
    </location>
</feature>
<feature type="binding site" evidence="4">
    <location>
        <position position="192"/>
    </location>
    <ligand>
        <name>FAD</name>
        <dbReference type="ChEBI" id="CHEBI:57692"/>
    </ligand>
</feature>
<dbReference type="PANTHER" id="PTHR36117:SF3">
    <property type="entry name" value="4-HYDROXYPHENYLACETATE 3-MONOOXYGENASE-RELATED"/>
    <property type="match status" value="1"/>
</dbReference>
<sequence>MNRQSPGSSYRARLYDGRKVWVNGRDVADVPNHPAFKGTVDTVASLIDLQEQPETRDALTFTSPATGKRVNAAFLVPYGKEDILHRHEAFRIWSDATFGMMSRISEYSRSLLTGWYASRNRLGGASDHFADKITRYFEQSRDLDWMSTTAFHDPQIDRSKGPSDSPDPDAYLRIVKETSDGIWVRGAKMVATAAPYVDEIFIYPFHRRSSEDLLYSSMFAVSAGAPGLHLVCREPFASEQPEEHPLSSRYDEMDAVLIFDDVFVPWERVFIKNDPEAIWKMRMDPAVVALSQHQTVVRLISKLEFVTAVGHEVATTIGVTHHLHVQEKLGELLVQLSTIKSLLAVSEELAKPDADTGVWLPAIEPLTTARNLGSRYYPRAIGILQHICAGGLMQTPSTLAELDGPLGPLLQKYYRGASSPAKERVRLFKLAWDLIASPLGSRHELYEIFYSGDPVRAYAAQYLGYDQTRLTDPVWKLIGQPLNEVSAR</sequence>
<dbReference type="Pfam" id="PF03241">
    <property type="entry name" value="HpaB"/>
    <property type="match status" value="1"/>
</dbReference>
<accession>A0A7X2Z9D2</accession>
<dbReference type="InterPro" id="IPR024674">
    <property type="entry name" value="HpaB/PvcC/4-BUDH_N"/>
</dbReference>
<evidence type="ECO:0000256" key="2">
    <source>
        <dbReference type="ARBA" id="ARBA00022827"/>
    </source>
</evidence>
<evidence type="ECO:0000256" key="3">
    <source>
        <dbReference type="ARBA" id="ARBA00023002"/>
    </source>
</evidence>
<dbReference type="Proteomes" id="UP000450917">
    <property type="component" value="Unassembled WGS sequence"/>
</dbReference>
<protein>
    <submittedName>
        <fullName evidence="7">4-hydroxyphenylacetate 3-hydroxylase</fullName>
    </submittedName>
</protein>
<evidence type="ECO:0000259" key="5">
    <source>
        <dbReference type="Pfam" id="PF03241"/>
    </source>
</evidence>
<feature type="binding site" evidence="4">
    <location>
        <begin position="453"/>
        <end position="456"/>
    </location>
    <ligand>
        <name>FAD</name>
        <dbReference type="ChEBI" id="CHEBI:57692"/>
    </ligand>
</feature>
<dbReference type="InterPro" id="IPR036250">
    <property type="entry name" value="AcylCo_DH-like_C"/>
</dbReference>
<name>A0A7X2Z9D2_9BACL</name>
<dbReference type="PANTHER" id="PTHR36117">
    <property type="entry name" value="4-HYDROXYPHENYLACETATE 3-MONOOXYGENASE-RELATED"/>
    <property type="match status" value="1"/>
</dbReference>
<organism evidence="7 8">
    <name type="scientific">Paenibacillus validus</name>
    <dbReference type="NCBI Taxonomy" id="44253"/>
    <lineage>
        <taxon>Bacteria</taxon>
        <taxon>Bacillati</taxon>
        <taxon>Bacillota</taxon>
        <taxon>Bacilli</taxon>
        <taxon>Bacillales</taxon>
        <taxon>Paenibacillaceae</taxon>
        <taxon>Paenibacillus</taxon>
    </lineage>
</organism>
<dbReference type="AlphaFoldDB" id="A0A7X2Z9D2"/>
<dbReference type="Pfam" id="PF11794">
    <property type="entry name" value="HpaB_N"/>
    <property type="match status" value="1"/>
</dbReference>
<reference evidence="7 8" key="1">
    <citation type="submission" date="2019-11" db="EMBL/GenBank/DDBJ databases">
        <title>Draft genome sequences of five Paenibacillus species of dairy origin.</title>
        <authorList>
            <person name="Olajide A.M."/>
            <person name="Chen S."/>
            <person name="Lapointe G."/>
        </authorList>
    </citation>
    <scope>NUCLEOTIDE SEQUENCE [LARGE SCALE GENOMIC DNA]</scope>
    <source>
        <strain evidence="7 8">2CS3</strain>
    </source>
</reference>
<keyword evidence="3" id="KW-0560">Oxidoreductase</keyword>
<dbReference type="PIRSF" id="PIRSF000331">
    <property type="entry name" value="HpaA_HpaB"/>
    <property type="match status" value="1"/>
</dbReference>
<feature type="binding site" evidence="4">
    <location>
        <begin position="155"/>
        <end position="158"/>
    </location>
    <ligand>
        <name>FAD</name>
        <dbReference type="ChEBI" id="CHEBI:57692"/>
    </ligand>
</feature>
<evidence type="ECO:0000259" key="6">
    <source>
        <dbReference type="Pfam" id="PF11794"/>
    </source>
</evidence>
<dbReference type="Gene3D" id="2.40.110.10">
    <property type="entry name" value="Butyryl-CoA Dehydrogenase, subunit A, domain 2"/>
    <property type="match status" value="1"/>
</dbReference>
<dbReference type="EMBL" id="WNZX01000005">
    <property type="protein sequence ID" value="MUG70667.1"/>
    <property type="molecule type" value="Genomic_DNA"/>
</dbReference>
<evidence type="ECO:0000256" key="4">
    <source>
        <dbReference type="PIRSR" id="PIRSR000331-2"/>
    </source>
</evidence>
<gene>
    <name evidence="7" type="ORF">GNP93_08230</name>
</gene>
<evidence type="ECO:0000313" key="7">
    <source>
        <dbReference type="EMBL" id="MUG70667.1"/>
    </source>
</evidence>
<dbReference type="Gene3D" id="1.20.140.10">
    <property type="entry name" value="Butyryl-CoA Dehydrogenase, subunit A, domain 3"/>
    <property type="match status" value="1"/>
</dbReference>
<proteinExistence type="predicted"/>
<dbReference type="InterPro" id="IPR024719">
    <property type="entry name" value="HpaB/PvcC/4-BUDH_C"/>
</dbReference>
<dbReference type="InterPro" id="IPR004925">
    <property type="entry name" value="HpaB/PvcC/4-BUDH"/>
</dbReference>
<keyword evidence="2 4" id="KW-0274">FAD</keyword>
<dbReference type="Gene3D" id="1.10.3140.10">
    <property type="entry name" value="4-hydroxybutyryl-coa dehydratase, domain 1"/>
    <property type="match status" value="1"/>
</dbReference>
<evidence type="ECO:0000313" key="8">
    <source>
        <dbReference type="Proteomes" id="UP000450917"/>
    </source>
</evidence>
<dbReference type="SUPFAM" id="SSF56645">
    <property type="entry name" value="Acyl-CoA dehydrogenase NM domain-like"/>
    <property type="match status" value="1"/>
</dbReference>
<dbReference type="GO" id="GO:0016627">
    <property type="term" value="F:oxidoreductase activity, acting on the CH-CH group of donors"/>
    <property type="evidence" value="ECO:0007669"/>
    <property type="project" value="InterPro"/>
</dbReference>
<feature type="domain" description="HpaB/PvcC/4-BUDH N-terminal" evidence="6">
    <location>
        <begin position="7"/>
        <end position="271"/>
    </location>
</feature>
<dbReference type="InterPro" id="IPR046373">
    <property type="entry name" value="Acyl-CoA_Oxase/DH_mid-dom_sf"/>
</dbReference>
<evidence type="ECO:0000256" key="1">
    <source>
        <dbReference type="ARBA" id="ARBA00022630"/>
    </source>
</evidence>
<dbReference type="RefSeq" id="WP_127610058.1">
    <property type="nucleotide sequence ID" value="NZ_JARTHJ010000017.1"/>
</dbReference>
<dbReference type="SUPFAM" id="SSF47203">
    <property type="entry name" value="Acyl-CoA dehydrogenase C-terminal domain-like"/>
    <property type="match status" value="1"/>
</dbReference>
<dbReference type="InterPro" id="IPR009100">
    <property type="entry name" value="AcylCoA_DH/oxidase_NM_dom_sf"/>
</dbReference>
<keyword evidence="8" id="KW-1185">Reference proteome</keyword>
<comment type="caution">
    <text evidence="7">The sequence shown here is derived from an EMBL/GenBank/DDBJ whole genome shotgun (WGS) entry which is preliminary data.</text>
</comment>